<dbReference type="Gene3D" id="3.90.1570.50">
    <property type="match status" value="1"/>
</dbReference>
<comment type="caution">
    <text evidence="12">The sequence shown here is derived from an EMBL/GenBank/DDBJ whole genome shotgun (WGS) entry which is preliminary data.</text>
</comment>
<dbReference type="GO" id="GO:0003677">
    <property type="term" value="F:DNA binding"/>
    <property type="evidence" value="ECO:0007669"/>
    <property type="project" value="UniProtKB-KW"/>
</dbReference>
<dbReference type="GO" id="GO:0009307">
    <property type="term" value="P:DNA restriction-modification system"/>
    <property type="evidence" value="ECO:0007669"/>
    <property type="project" value="UniProtKB-KW"/>
</dbReference>
<evidence type="ECO:0000259" key="11">
    <source>
        <dbReference type="PROSITE" id="PS51192"/>
    </source>
</evidence>
<comment type="similarity">
    <text evidence="2 10">Belongs to the HsdR family.</text>
</comment>
<evidence type="ECO:0000313" key="13">
    <source>
        <dbReference type="Proteomes" id="UP001144110"/>
    </source>
</evidence>
<dbReference type="InterPro" id="IPR040980">
    <property type="entry name" value="SWI2_SNF2"/>
</dbReference>
<keyword evidence="6" id="KW-0255">Endonuclease</keyword>
<evidence type="ECO:0000256" key="8">
    <source>
        <dbReference type="ARBA" id="ARBA00022840"/>
    </source>
</evidence>
<dbReference type="NCBIfam" id="TIGR00348">
    <property type="entry name" value="hsdR"/>
    <property type="match status" value="1"/>
</dbReference>
<evidence type="ECO:0000256" key="3">
    <source>
        <dbReference type="ARBA" id="ARBA00022722"/>
    </source>
</evidence>
<dbReference type="InterPro" id="IPR021810">
    <property type="entry name" value="T1RH-like_C"/>
</dbReference>
<dbReference type="CDD" id="cd18800">
    <property type="entry name" value="SF2_C_EcoR124I-like"/>
    <property type="match status" value="1"/>
</dbReference>
<protein>
    <recommendedName>
        <fullName evidence="10">Type I restriction enzyme endonuclease subunit</fullName>
        <shortName evidence="10">R protein</shortName>
        <ecNumber evidence="10">3.1.21.3</ecNumber>
    </recommendedName>
</protein>
<dbReference type="PANTHER" id="PTHR30195">
    <property type="entry name" value="TYPE I SITE-SPECIFIC DEOXYRIBONUCLEASE PROTEIN SUBUNIT M AND R"/>
    <property type="match status" value="1"/>
</dbReference>
<dbReference type="InterPro" id="IPR027417">
    <property type="entry name" value="P-loop_NTPase"/>
</dbReference>
<comment type="catalytic activity">
    <reaction evidence="1 10">
        <text>Endonucleolytic cleavage of DNA to give random double-stranded fragments with terminal 5'-phosphates, ATP is simultaneously hydrolyzed.</text>
        <dbReference type="EC" id="3.1.21.3"/>
    </reaction>
</comment>
<evidence type="ECO:0000256" key="9">
    <source>
        <dbReference type="ARBA" id="ARBA00023125"/>
    </source>
</evidence>
<dbReference type="PROSITE" id="PS51192">
    <property type="entry name" value="HELICASE_ATP_BIND_1"/>
    <property type="match status" value="1"/>
</dbReference>
<evidence type="ECO:0000256" key="4">
    <source>
        <dbReference type="ARBA" id="ARBA00022741"/>
    </source>
</evidence>
<evidence type="ECO:0000313" key="12">
    <source>
        <dbReference type="EMBL" id="MDF2953807.1"/>
    </source>
</evidence>
<proteinExistence type="inferred from homology"/>
<comment type="subunit">
    <text evidence="10">The type I restriction/modification system is composed of three polypeptides R, M and S.</text>
</comment>
<keyword evidence="3" id="KW-0540">Nuclease</keyword>
<dbReference type="Pfam" id="PF18766">
    <property type="entry name" value="SWI2_SNF2"/>
    <property type="match status" value="1"/>
</dbReference>
<dbReference type="GO" id="GO:0005524">
    <property type="term" value="F:ATP binding"/>
    <property type="evidence" value="ECO:0007669"/>
    <property type="project" value="UniProtKB-KW"/>
</dbReference>
<keyword evidence="8 10" id="KW-0067">ATP-binding</keyword>
<reference evidence="12" key="1">
    <citation type="submission" date="2022-11" db="EMBL/GenBank/DDBJ databases">
        <title>Candidatus Alkanophaga archaea from heated hydrothermal vent sediment oxidize petroleum alkanes.</title>
        <authorList>
            <person name="Zehnle H."/>
            <person name="Laso-Perez R."/>
            <person name="Lipp J."/>
            <person name="Teske A."/>
            <person name="Wegener G."/>
        </authorList>
    </citation>
    <scope>NUCLEOTIDE SEQUENCE</scope>
    <source>
        <strain evidence="12">MCA70</strain>
    </source>
</reference>
<dbReference type="CDD" id="cd22332">
    <property type="entry name" value="HsdR_N"/>
    <property type="match status" value="1"/>
</dbReference>
<evidence type="ECO:0000256" key="5">
    <source>
        <dbReference type="ARBA" id="ARBA00022747"/>
    </source>
</evidence>
<dbReference type="InterPro" id="IPR055180">
    <property type="entry name" value="HsdR_RecA-like_helicase_dom_2"/>
</dbReference>
<dbReference type="CDD" id="cd18030">
    <property type="entry name" value="DEXHc_RE_I_HsdR"/>
    <property type="match status" value="1"/>
</dbReference>
<dbReference type="InterPro" id="IPR004473">
    <property type="entry name" value="Restrct_endonuc_typeI_HsdR"/>
</dbReference>
<dbReference type="InterPro" id="IPR014001">
    <property type="entry name" value="Helicase_ATP-bd"/>
</dbReference>
<dbReference type="EMBL" id="JAPHEG010000004">
    <property type="protein sequence ID" value="MDF2953807.1"/>
    <property type="molecule type" value="Genomic_DNA"/>
</dbReference>
<evidence type="ECO:0000256" key="7">
    <source>
        <dbReference type="ARBA" id="ARBA00022801"/>
    </source>
</evidence>
<keyword evidence="9 10" id="KW-0238">DNA-binding</keyword>
<dbReference type="PANTHER" id="PTHR30195:SF15">
    <property type="entry name" value="TYPE I RESTRICTION ENZYME HINDI ENDONUCLEASE SUBUNIT"/>
    <property type="match status" value="1"/>
</dbReference>
<dbReference type="InterPro" id="IPR007409">
    <property type="entry name" value="Restrct_endonuc_type1_HsdR_N"/>
</dbReference>
<dbReference type="SMART" id="SM00487">
    <property type="entry name" value="DEXDc"/>
    <property type="match status" value="1"/>
</dbReference>
<dbReference type="Proteomes" id="UP001144110">
    <property type="component" value="Unassembled WGS sequence"/>
</dbReference>
<dbReference type="GO" id="GO:0009035">
    <property type="term" value="F:type I site-specific deoxyribonuclease activity"/>
    <property type="evidence" value="ECO:0007669"/>
    <property type="project" value="UniProtKB-EC"/>
</dbReference>
<feature type="domain" description="Helicase ATP-binding" evidence="11">
    <location>
        <begin position="305"/>
        <end position="467"/>
    </location>
</feature>
<accession>A0AAE3P283</accession>
<evidence type="ECO:0000256" key="6">
    <source>
        <dbReference type="ARBA" id="ARBA00022759"/>
    </source>
</evidence>
<dbReference type="Pfam" id="PF04313">
    <property type="entry name" value="HSDR_N"/>
    <property type="match status" value="1"/>
</dbReference>
<dbReference type="Gene3D" id="3.40.50.300">
    <property type="entry name" value="P-loop containing nucleotide triphosphate hydrolases"/>
    <property type="match status" value="2"/>
</dbReference>
<evidence type="ECO:0000256" key="10">
    <source>
        <dbReference type="RuleBase" id="RU364115"/>
    </source>
</evidence>
<dbReference type="InterPro" id="IPR051268">
    <property type="entry name" value="Type-I_R_enzyme_R_subunit"/>
</dbReference>
<gene>
    <name evidence="12" type="ORF">OD816_001052</name>
</gene>
<keyword evidence="7 10" id="KW-0378">Hydrolase</keyword>
<keyword evidence="5 10" id="KW-0680">Restriction system</keyword>
<sequence>MDPTLTEDYLVEQPAIEWLKELGYAYTHGSNLSPENEERESLRHVILKKRFIQAIKRINPWLTDKLAKEVYKKITELEHPDFVIKGKIFYDFLTNGVKLTFKEGKEEKTKIVKIIDFENPENNEFLAANQFTVEYQYERSMHRRPDLVIFVNGLPLAVFEFKSFNANETAKDAFNDHKIKIKDIPQLYTYAQILVASDGLETKYGSPTSDWDRFFIWEGIFSDDDLEIREIEEGHYLYYFNGKQMISLEVLLKGLFRKEHLLEFLQDFIFYEKLGETYNKKIAMFHQFYTVKKAVERTKKCVLEGGTPEERRIGVVWHTQGSGKSLTMLFYARKVLKTKEFENPLLLFITDRKNLDEQLYELFSTMPIVSHAESIKHLQELIRTKAGGIIFATIQKFGKRKAEEYPILTDRKNIIVIADEAHRSQYRELAQNLRKAIPNASFIGFTATPIELWDRDTYLVFGEPISVYSMEKARRHGVVVPIYYEARLSKLHLTNEFIDEEFEEISEFMEPEEKEAIKKKYARLEKLISNPERLKEIAKDIVEHFNRRIQEIEGKAMIVTISRKVAVKLYDEITKLPNAPSVEIAMSGNKQKDPEEFWKHLRNKHEMEILLNNFKNPNKDPKMLIVVDMLLTGFDVPCLHTMYFDKPMKDHSLAQAIARVNRVFKDKPGGLIVDYIGIADNLRKSLSKYTPETIKEILTDLNQIINLLKEKYDIVASMFTGIEYKKWKELSPAELSKLTAEAYNRISGNEEKKKMFIKNFLTLKKLYLLASPHPETLKIKDEIRFFEMIKKMIVKYSTEKIKGISRDLEYEISQLISKSISAEEPIDIFSLLEKEKPEISILDENFLIQFRKMEYKNYAADLLAKILNDELKVRVKRNPFRYRSLYEMLKKTIEKYNVRLLTAVDVIEQLIEIAREIKKKQEEGKSLRLSEEELAFYDLLSSKEKIFENYEEIKRVAREVVKELGYYIKVADWNKKEQIKAKIRMALKNVLIKVIDARIDYKEINNIASELLNHAENLYSEQYSNVI</sequence>
<comment type="function">
    <text evidence="10">Subunit R is required for both nuclease and ATPase activities, but not for modification.</text>
</comment>
<dbReference type="Pfam" id="PF11867">
    <property type="entry name" value="T1RH-like_C"/>
    <property type="match status" value="1"/>
</dbReference>
<dbReference type="EC" id="3.1.21.3" evidence="10"/>
<evidence type="ECO:0000256" key="2">
    <source>
        <dbReference type="ARBA" id="ARBA00008598"/>
    </source>
</evidence>
<dbReference type="AlphaFoldDB" id="A0AAE3P283"/>
<organism evidence="12 13">
    <name type="scientific">Candidatus Thermodesulfobacterium syntrophicum</name>
    <dbReference type="NCBI Taxonomy" id="3060442"/>
    <lineage>
        <taxon>Bacteria</taxon>
        <taxon>Pseudomonadati</taxon>
        <taxon>Thermodesulfobacteriota</taxon>
        <taxon>Thermodesulfobacteria</taxon>
        <taxon>Thermodesulfobacteriales</taxon>
        <taxon>Thermodesulfobacteriaceae</taxon>
        <taxon>Thermodesulfobacterium</taxon>
    </lineage>
</organism>
<dbReference type="SUPFAM" id="SSF52540">
    <property type="entry name" value="P-loop containing nucleoside triphosphate hydrolases"/>
    <property type="match status" value="2"/>
</dbReference>
<name>A0AAE3P283_9BACT</name>
<evidence type="ECO:0000256" key="1">
    <source>
        <dbReference type="ARBA" id="ARBA00000851"/>
    </source>
</evidence>
<keyword evidence="4 10" id="KW-0547">Nucleotide-binding</keyword>
<dbReference type="Pfam" id="PF22679">
    <property type="entry name" value="T1R_D3-like"/>
    <property type="match status" value="1"/>
</dbReference>